<organism evidence="2 3">
    <name type="scientific">Demequina lignilytica</name>
    <dbReference type="NCBI Taxonomy" id="3051663"/>
    <lineage>
        <taxon>Bacteria</taxon>
        <taxon>Bacillati</taxon>
        <taxon>Actinomycetota</taxon>
        <taxon>Actinomycetes</taxon>
        <taxon>Micrococcales</taxon>
        <taxon>Demequinaceae</taxon>
        <taxon>Demequina</taxon>
    </lineage>
</organism>
<protein>
    <submittedName>
        <fullName evidence="2">Roadblock/LC7 domain-containing protein</fullName>
    </submittedName>
</protein>
<proteinExistence type="predicted"/>
<dbReference type="AlphaFoldDB" id="A0AB35MFJ3"/>
<dbReference type="Proteomes" id="UP001172756">
    <property type="component" value="Unassembled WGS sequence"/>
</dbReference>
<sequence>MIIPKHGLLASAQIKRAVPGVTRVLLARTDGIAVYDDATLADRDTGAAVSATLIGLATSAAGALRLGRLDAVTLHTSAGLVVVQPIDSAHVLAAIAHEDIDVARLREVVGEAVLPLLGRWRVGVGA</sequence>
<gene>
    <name evidence="2" type="ORF">QQ002_03015</name>
</gene>
<name>A0AB35MFJ3_9MICO</name>
<dbReference type="SMART" id="SM00960">
    <property type="entry name" value="Robl_LC7"/>
    <property type="match status" value="1"/>
</dbReference>
<evidence type="ECO:0000259" key="1">
    <source>
        <dbReference type="SMART" id="SM00960"/>
    </source>
</evidence>
<dbReference type="Gene3D" id="3.30.450.30">
    <property type="entry name" value="Dynein light chain 2a, cytoplasmic"/>
    <property type="match status" value="1"/>
</dbReference>
<comment type="caution">
    <text evidence="2">The sequence shown here is derived from an EMBL/GenBank/DDBJ whole genome shotgun (WGS) entry which is preliminary data.</text>
</comment>
<evidence type="ECO:0000313" key="3">
    <source>
        <dbReference type="Proteomes" id="UP001172756"/>
    </source>
</evidence>
<dbReference type="SUPFAM" id="SSF103196">
    <property type="entry name" value="Roadblock/LC7 domain"/>
    <property type="match status" value="1"/>
</dbReference>
<dbReference type="InterPro" id="IPR004942">
    <property type="entry name" value="Roadblock/LAMTOR2_dom"/>
</dbReference>
<feature type="domain" description="Roadblock/LAMTOR2" evidence="1">
    <location>
        <begin position="7"/>
        <end position="96"/>
    </location>
</feature>
<dbReference type="RefSeq" id="WP_301159615.1">
    <property type="nucleotide sequence ID" value="NZ_JAUHQB010000001.1"/>
</dbReference>
<accession>A0AB35MFJ3</accession>
<dbReference type="Pfam" id="PF03259">
    <property type="entry name" value="Robl_LC7"/>
    <property type="match status" value="1"/>
</dbReference>
<reference evidence="2 3" key="1">
    <citation type="submission" date="2023-06" db="EMBL/GenBank/DDBJ databases">
        <title>SYSU T0a273.</title>
        <authorList>
            <person name="Gao L."/>
            <person name="Fang B.-Z."/>
            <person name="Li W.-J."/>
        </authorList>
    </citation>
    <scope>NUCLEOTIDE SEQUENCE [LARGE SCALE GENOMIC DNA]</scope>
    <source>
        <strain evidence="2 3">SYSU T0a273</strain>
    </source>
</reference>
<evidence type="ECO:0000313" key="2">
    <source>
        <dbReference type="EMBL" id="MDN4482508.1"/>
    </source>
</evidence>
<dbReference type="EMBL" id="JAUHQB010000001">
    <property type="protein sequence ID" value="MDN4482508.1"/>
    <property type="molecule type" value="Genomic_DNA"/>
</dbReference>